<proteinExistence type="inferred from homology"/>
<keyword evidence="2" id="KW-0805">Transcription regulation</keyword>
<evidence type="ECO:0000256" key="4">
    <source>
        <dbReference type="ARBA" id="ARBA00023159"/>
    </source>
</evidence>
<name>A0A1G9FUU0_9MICO</name>
<dbReference type="EMBL" id="FNFU01000018">
    <property type="protein sequence ID" value="SDK92181.1"/>
    <property type="molecule type" value="Genomic_DNA"/>
</dbReference>
<dbReference type="NCBIfam" id="NF009888">
    <property type="entry name" value="PRK13348.1"/>
    <property type="match status" value="1"/>
</dbReference>
<dbReference type="Proteomes" id="UP000198701">
    <property type="component" value="Unassembled WGS sequence"/>
</dbReference>
<dbReference type="STRING" id="386301.SAMN05216282_11831"/>
<evidence type="ECO:0000256" key="3">
    <source>
        <dbReference type="ARBA" id="ARBA00023125"/>
    </source>
</evidence>
<dbReference type="SUPFAM" id="SSF46785">
    <property type="entry name" value="Winged helix' DNA-binding domain"/>
    <property type="match status" value="1"/>
</dbReference>
<dbReference type="PANTHER" id="PTHR30579:SF2">
    <property type="entry name" value="HTH-TYPE TRANSCRIPTIONAL REGULATOR ARGP"/>
    <property type="match status" value="1"/>
</dbReference>
<dbReference type="RefSeq" id="WP_092324474.1">
    <property type="nucleotide sequence ID" value="NZ_FNFU01000018.1"/>
</dbReference>
<evidence type="ECO:0000256" key="5">
    <source>
        <dbReference type="ARBA" id="ARBA00023163"/>
    </source>
</evidence>
<dbReference type="Pfam" id="PF00126">
    <property type="entry name" value="HTH_1"/>
    <property type="match status" value="1"/>
</dbReference>
<accession>A0A1G9FUU0</accession>
<reference evidence="6 7" key="1">
    <citation type="submission" date="2016-10" db="EMBL/GenBank/DDBJ databases">
        <authorList>
            <person name="de Groot N.N."/>
        </authorList>
    </citation>
    <scope>NUCLEOTIDE SEQUENCE [LARGE SCALE GENOMIC DNA]</scope>
    <source>
        <strain evidence="6 7">CGMCC 1.5382</strain>
    </source>
</reference>
<evidence type="ECO:0000256" key="2">
    <source>
        <dbReference type="ARBA" id="ARBA00023015"/>
    </source>
</evidence>
<dbReference type="Gene3D" id="3.40.190.290">
    <property type="match status" value="1"/>
</dbReference>
<protein>
    <submittedName>
        <fullName evidence="6">Transcriptional regulator, LysR family</fullName>
    </submittedName>
</protein>
<dbReference type="Gene3D" id="1.10.10.10">
    <property type="entry name" value="Winged helix-like DNA-binding domain superfamily/Winged helix DNA-binding domain"/>
    <property type="match status" value="1"/>
</dbReference>
<dbReference type="InterPro" id="IPR050176">
    <property type="entry name" value="LTTR"/>
</dbReference>
<keyword evidence="7" id="KW-1185">Reference proteome</keyword>
<dbReference type="InterPro" id="IPR036388">
    <property type="entry name" value="WH-like_DNA-bd_sf"/>
</dbReference>
<keyword evidence="3" id="KW-0238">DNA-binding</keyword>
<dbReference type="SUPFAM" id="SSF53850">
    <property type="entry name" value="Periplasmic binding protein-like II"/>
    <property type="match status" value="1"/>
</dbReference>
<dbReference type="GO" id="GO:0003677">
    <property type="term" value="F:DNA binding"/>
    <property type="evidence" value="ECO:0007669"/>
    <property type="project" value="UniProtKB-KW"/>
</dbReference>
<gene>
    <name evidence="6" type="ORF">SAMN05216282_11831</name>
</gene>
<dbReference type="PANTHER" id="PTHR30579">
    <property type="entry name" value="TRANSCRIPTIONAL REGULATOR"/>
    <property type="match status" value="1"/>
</dbReference>
<dbReference type="OrthoDB" id="3252676at2"/>
<dbReference type="AlphaFoldDB" id="A0A1G9FUU0"/>
<dbReference type="InterPro" id="IPR005119">
    <property type="entry name" value="LysR_subst-bd"/>
</dbReference>
<keyword evidence="5" id="KW-0804">Transcription</keyword>
<dbReference type="InterPro" id="IPR017685">
    <property type="entry name" value="ArgP"/>
</dbReference>
<dbReference type="Pfam" id="PF03466">
    <property type="entry name" value="LysR_substrate"/>
    <property type="match status" value="1"/>
</dbReference>
<sequence>MPSYSLEHLRTLVAVLDEGTFDAAAVRLHVTASAVSQRIKAMEEATGQLLVQRTNPARATAAGESVARYAREVDLLGKDLRRDLGEDGQEQATYSIAVAVNADSLATWFLPALATAHERFGAIFDVHRDDEEYTVSLLRSGTVMAAVTAAEQAVQGCTSSLLGVMRYKAVASPAFLSRWNPRGDLADLDRIPVVDFDRKDELQRDFVRTATGREPSGPRHLIPTSADFARSIVLGLGWGLLPEQQADAHLRAGALVELAPKHPVDVRLYWQRWNLASPLLDGLTHVVREAAAARLRRS</sequence>
<dbReference type="PROSITE" id="PS50931">
    <property type="entry name" value="HTH_LYSR"/>
    <property type="match status" value="1"/>
</dbReference>
<dbReference type="GO" id="GO:0003700">
    <property type="term" value="F:DNA-binding transcription factor activity"/>
    <property type="evidence" value="ECO:0007669"/>
    <property type="project" value="InterPro"/>
</dbReference>
<dbReference type="InterPro" id="IPR036390">
    <property type="entry name" value="WH_DNA-bd_sf"/>
</dbReference>
<organism evidence="6 7">
    <name type="scientific">Cryobacterium psychrotolerans</name>
    <dbReference type="NCBI Taxonomy" id="386301"/>
    <lineage>
        <taxon>Bacteria</taxon>
        <taxon>Bacillati</taxon>
        <taxon>Actinomycetota</taxon>
        <taxon>Actinomycetes</taxon>
        <taxon>Micrococcales</taxon>
        <taxon>Microbacteriaceae</taxon>
        <taxon>Cryobacterium</taxon>
    </lineage>
</organism>
<dbReference type="NCBIfam" id="NF002964">
    <property type="entry name" value="PRK03635.1"/>
    <property type="match status" value="1"/>
</dbReference>
<evidence type="ECO:0000256" key="1">
    <source>
        <dbReference type="ARBA" id="ARBA00009437"/>
    </source>
</evidence>
<evidence type="ECO:0000313" key="6">
    <source>
        <dbReference type="EMBL" id="SDK92181.1"/>
    </source>
</evidence>
<comment type="similarity">
    <text evidence="1">Belongs to the LysR transcriptional regulatory family.</text>
</comment>
<dbReference type="NCBIfam" id="TIGR03298">
    <property type="entry name" value="argP"/>
    <property type="match status" value="1"/>
</dbReference>
<dbReference type="InterPro" id="IPR000847">
    <property type="entry name" value="LysR_HTH_N"/>
</dbReference>
<evidence type="ECO:0000313" key="7">
    <source>
        <dbReference type="Proteomes" id="UP000198701"/>
    </source>
</evidence>
<keyword evidence="4" id="KW-0010">Activator</keyword>